<evidence type="ECO:0000256" key="1">
    <source>
        <dbReference type="SAM" id="Phobius"/>
    </source>
</evidence>
<gene>
    <name evidence="3" type="ORF">ACFO0N_09140</name>
</gene>
<dbReference type="AlphaFoldDB" id="A0ABD5PBC7"/>
<evidence type="ECO:0000259" key="2">
    <source>
        <dbReference type="Pfam" id="PF26478"/>
    </source>
</evidence>
<dbReference type="Proteomes" id="UP001595921">
    <property type="component" value="Unassembled WGS sequence"/>
</dbReference>
<sequence length="81" mass="8568">MRSSLLETLPEVLEVLFLGVGSLGLSVAGAYLERFALLTVQGGQTALGAWVGFVGVTAFVFAYLLVTDKLRPRLGRVLAGD</sequence>
<feature type="transmembrane region" description="Helical" evidence="1">
    <location>
        <begin position="12"/>
        <end position="32"/>
    </location>
</feature>
<evidence type="ECO:0000313" key="3">
    <source>
        <dbReference type="EMBL" id="MFC4358111.1"/>
    </source>
</evidence>
<comment type="caution">
    <text evidence="3">The sequence shown here is derived from an EMBL/GenBank/DDBJ whole genome shotgun (WGS) entry which is preliminary data.</text>
</comment>
<organism evidence="3 4">
    <name type="scientific">Halobium salinum</name>
    <dbReference type="NCBI Taxonomy" id="1364940"/>
    <lineage>
        <taxon>Archaea</taxon>
        <taxon>Methanobacteriati</taxon>
        <taxon>Methanobacteriota</taxon>
        <taxon>Stenosarchaea group</taxon>
        <taxon>Halobacteria</taxon>
        <taxon>Halobacteriales</taxon>
        <taxon>Haloferacaceae</taxon>
        <taxon>Halobium</taxon>
    </lineage>
</organism>
<keyword evidence="1" id="KW-1133">Transmembrane helix</keyword>
<feature type="domain" description="DUF8151" evidence="2">
    <location>
        <begin position="1"/>
        <end position="78"/>
    </location>
</feature>
<reference evidence="3 4" key="1">
    <citation type="journal article" date="2019" name="Int. J. Syst. Evol. Microbiol.">
        <title>The Global Catalogue of Microorganisms (GCM) 10K type strain sequencing project: providing services to taxonomists for standard genome sequencing and annotation.</title>
        <authorList>
            <consortium name="The Broad Institute Genomics Platform"/>
            <consortium name="The Broad Institute Genome Sequencing Center for Infectious Disease"/>
            <person name="Wu L."/>
            <person name="Ma J."/>
        </authorList>
    </citation>
    <scope>NUCLEOTIDE SEQUENCE [LARGE SCALE GENOMIC DNA]</scope>
    <source>
        <strain evidence="3 4">CGMCC 1.12553</strain>
    </source>
</reference>
<accession>A0ABD5PBC7</accession>
<keyword evidence="1" id="KW-0812">Transmembrane</keyword>
<proteinExistence type="predicted"/>
<dbReference type="InterPro" id="IPR058464">
    <property type="entry name" value="DUF8151"/>
</dbReference>
<keyword evidence="1" id="KW-0472">Membrane</keyword>
<name>A0ABD5PBC7_9EURY</name>
<dbReference type="Pfam" id="PF26478">
    <property type="entry name" value="DUF8151"/>
    <property type="match status" value="1"/>
</dbReference>
<dbReference type="EMBL" id="JBHSDS010000006">
    <property type="protein sequence ID" value="MFC4358111.1"/>
    <property type="molecule type" value="Genomic_DNA"/>
</dbReference>
<dbReference type="RefSeq" id="WP_267624311.1">
    <property type="nucleotide sequence ID" value="NZ_JAODIW010000008.1"/>
</dbReference>
<protein>
    <recommendedName>
        <fullName evidence="2">DUF8151 domain-containing protein</fullName>
    </recommendedName>
</protein>
<evidence type="ECO:0000313" key="4">
    <source>
        <dbReference type="Proteomes" id="UP001595921"/>
    </source>
</evidence>
<feature type="transmembrane region" description="Helical" evidence="1">
    <location>
        <begin position="47"/>
        <end position="66"/>
    </location>
</feature>
<keyword evidence="4" id="KW-1185">Reference proteome</keyword>